<protein>
    <submittedName>
        <fullName evidence="2">Hypothetical_protein</fullName>
    </submittedName>
</protein>
<organism evidence="1">
    <name type="scientific">Hexamita inflata</name>
    <dbReference type="NCBI Taxonomy" id="28002"/>
    <lineage>
        <taxon>Eukaryota</taxon>
        <taxon>Metamonada</taxon>
        <taxon>Diplomonadida</taxon>
        <taxon>Hexamitidae</taxon>
        <taxon>Hexamitinae</taxon>
        <taxon>Hexamita</taxon>
    </lineage>
</organism>
<gene>
    <name evidence="2" type="ORF">HINF_LOCUS14632</name>
    <name evidence="1" type="ORF">HINF_LOCUS59089</name>
</gene>
<proteinExistence type="predicted"/>
<evidence type="ECO:0000313" key="2">
    <source>
        <dbReference type="EMBL" id="CAL5996180.1"/>
    </source>
</evidence>
<evidence type="ECO:0000313" key="3">
    <source>
        <dbReference type="Proteomes" id="UP001642409"/>
    </source>
</evidence>
<reference evidence="1" key="1">
    <citation type="submission" date="2023-06" db="EMBL/GenBank/DDBJ databases">
        <authorList>
            <person name="Kurt Z."/>
        </authorList>
    </citation>
    <scope>NUCLEOTIDE SEQUENCE</scope>
</reference>
<accession>A0AA86R4B4</accession>
<name>A0AA86R4B4_9EUKA</name>
<dbReference type="EMBL" id="CAXDID020000034">
    <property type="protein sequence ID" value="CAL5996180.1"/>
    <property type="molecule type" value="Genomic_DNA"/>
</dbReference>
<comment type="caution">
    <text evidence="1">The sequence shown here is derived from an EMBL/GenBank/DDBJ whole genome shotgun (WGS) entry which is preliminary data.</text>
</comment>
<keyword evidence="3" id="KW-1185">Reference proteome</keyword>
<dbReference type="Proteomes" id="UP001642409">
    <property type="component" value="Unassembled WGS sequence"/>
</dbReference>
<dbReference type="AlphaFoldDB" id="A0AA86R4B4"/>
<dbReference type="EMBL" id="CATOUU010001090">
    <property type="protein sequence ID" value="CAI9971444.1"/>
    <property type="molecule type" value="Genomic_DNA"/>
</dbReference>
<evidence type="ECO:0000313" key="1">
    <source>
        <dbReference type="EMBL" id="CAI9971444.1"/>
    </source>
</evidence>
<sequence>MVQYQYLFNQNLFTYNFTYKKYIFLIRLCYKSSIIDVYSEPVRSSVALGSASLLPYPRGALLLVAQRTLQPCFVATVPSCIALVIKLVQCSLASSFARYCKTAVFAQEGVRDLWLECCQHIHGFLVHSAVVTKNEWNLPIIAIHASVFDNLALEHVACICFDSERESRYQMIAFLNCRKHIWQYKL</sequence>
<reference evidence="2 3" key="2">
    <citation type="submission" date="2024-07" db="EMBL/GenBank/DDBJ databases">
        <authorList>
            <person name="Akdeniz Z."/>
        </authorList>
    </citation>
    <scope>NUCLEOTIDE SEQUENCE [LARGE SCALE GENOMIC DNA]</scope>
</reference>